<proteinExistence type="predicted"/>
<dbReference type="EMBL" id="JABBWD010000012">
    <property type="protein sequence ID" value="KAG1779345.1"/>
    <property type="molecule type" value="Genomic_DNA"/>
</dbReference>
<gene>
    <name evidence="2" type="ORF">EV702DRAFT_1087586</name>
</gene>
<dbReference type="AlphaFoldDB" id="A0A9P7A061"/>
<evidence type="ECO:0000256" key="1">
    <source>
        <dbReference type="SAM" id="SignalP"/>
    </source>
</evidence>
<keyword evidence="3" id="KW-1185">Reference proteome</keyword>
<feature type="chain" id="PRO_5040386316" evidence="1">
    <location>
        <begin position="24"/>
        <end position="75"/>
    </location>
</feature>
<name>A0A9P7A061_9AGAM</name>
<evidence type="ECO:0000313" key="3">
    <source>
        <dbReference type="Proteomes" id="UP000714275"/>
    </source>
</evidence>
<sequence length="75" mass="8269">MHFSCQCVIVLVVVATLASSISAAALNDRVKRCSTFCSDFDDCGECNGICVSFSDLCPAFNHMTHRHARSFFFAR</sequence>
<keyword evidence="1" id="KW-0732">Signal</keyword>
<feature type="signal peptide" evidence="1">
    <location>
        <begin position="1"/>
        <end position="23"/>
    </location>
</feature>
<dbReference type="Proteomes" id="UP000714275">
    <property type="component" value="Unassembled WGS sequence"/>
</dbReference>
<reference evidence="2" key="1">
    <citation type="journal article" date="2020" name="New Phytol.">
        <title>Comparative genomics reveals dynamic genome evolution in host specialist ectomycorrhizal fungi.</title>
        <authorList>
            <person name="Lofgren L.A."/>
            <person name="Nguyen N.H."/>
            <person name="Vilgalys R."/>
            <person name="Ruytinx J."/>
            <person name="Liao H.L."/>
            <person name="Branco S."/>
            <person name="Kuo A."/>
            <person name="LaButti K."/>
            <person name="Lipzen A."/>
            <person name="Andreopoulos W."/>
            <person name="Pangilinan J."/>
            <person name="Riley R."/>
            <person name="Hundley H."/>
            <person name="Na H."/>
            <person name="Barry K."/>
            <person name="Grigoriev I.V."/>
            <person name="Stajich J.E."/>
            <person name="Kennedy P.G."/>
        </authorList>
    </citation>
    <scope>NUCLEOTIDE SEQUENCE</scope>
    <source>
        <strain evidence="2">DOB743</strain>
    </source>
</reference>
<comment type="caution">
    <text evidence="2">The sequence shown here is derived from an EMBL/GenBank/DDBJ whole genome shotgun (WGS) entry which is preliminary data.</text>
</comment>
<protein>
    <submittedName>
        <fullName evidence="2">Uncharacterized protein</fullName>
    </submittedName>
</protein>
<organism evidence="2 3">
    <name type="scientific">Suillus placidus</name>
    <dbReference type="NCBI Taxonomy" id="48579"/>
    <lineage>
        <taxon>Eukaryota</taxon>
        <taxon>Fungi</taxon>
        <taxon>Dikarya</taxon>
        <taxon>Basidiomycota</taxon>
        <taxon>Agaricomycotina</taxon>
        <taxon>Agaricomycetes</taxon>
        <taxon>Agaricomycetidae</taxon>
        <taxon>Boletales</taxon>
        <taxon>Suillineae</taxon>
        <taxon>Suillaceae</taxon>
        <taxon>Suillus</taxon>
    </lineage>
</organism>
<accession>A0A9P7A061</accession>
<evidence type="ECO:0000313" key="2">
    <source>
        <dbReference type="EMBL" id="KAG1779345.1"/>
    </source>
</evidence>